<evidence type="ECO:0000313" key="2">
    <source>
        <dbReference type="EMBL" id="KAG5631443.1"/>
    </source>
</evidence>
<dbReference type="EMBL" id="JACXVP010000001">
    <property type="protein sequence ID" value="KAG5631443.1"/>
    <property type="molecule type" value="Genomic_DNA"/>
</dbReference>
<organism evidence="2 3">
    <name type="scientific">Solanum commersonii</name>
    <name type="common">Commerson's wild potato</name>
    <name type="synonym">Commerson's nightshade</name>
    <dbReference type="NCBI Taxonomy" id="4109"/>
    <lineage>
        <taxon>Eukaryota</taxon>
        <taxon>Viridiplantae</taxon>
        <taxon>Streptophyta</taxon>
        <taxon>Embryophyta</taxon>
        <taxon>Tracheophyta</taxon>
        <taxon>Spermatophyta</taxon>
        <taxon>Magnoliopsida</taxon>
        <taxon>eudicotyledons</taxon>
        <taxon>Gunneridae</taxon>
        <taxon>Pentapetalae</taxon>
        <taxon>asterids</taxon>
        <taxon>lamiids</taxon>
        <taxon>Solanales</taxon>
        <taxon>Solanaceae</taxon>
        <taxon>Solanoideae</taxon>
        <taxon>Solaneae</taxon>
        <taxon>Solanum</taxon>
    </lineage>
</organism>
<sequence length="377" mass="41888">MIHRNLFRGNNSTTQGLQYTEKSSDSISPIERTDEAISGTFAKKSPEKLLQIRPSSHQFHGDLNTRVYSPGEEVHLSVISSRINRPISGDKNSSEQATEKLQGEGGTARGTYSMDEEVHHTNISINIAQEHNQEEIQESLGNLATIRQVEVEELNCRTEAEQQGIFSQDHADPNGLKQNQHSMEQQKIATELNNGDTRTSQDLNDQHGNTNSTSLEVIEVESSSHFLFGVKPTDKRTSIGGQQRAGKAINYTNEVDNDQMQEQQAINNSSPSRNLNGDDTQEGKYSQYNACRDVVSLSSTDNHVNISAKGQKNVVLNNQEQGRGDTEPIQQIDQNHGSVKNNSQAQLPDHGGNSEPNNYHKEFPKISSNFDRHTISN</sequence>
<proteinExistence type="predicted"/>
<name>A0A9J6B495_SOLCO</name>
<feature type="region of interest" description="Disordered" evidence="1">
    <location>
        <begin position="1"/>
        <end position="31"/>
    </location>
</feature>
<keyword evidence="3" id="KW-1185">Reference proteome</keyword>
<feature type="compositionally biased region" description="Polar residues" evidence="1">
    <location>
        <begin position="337"/>
        <end position="346"/>
    </location>
</feature>
<feature type="compositionally biased region" description="Polar residues" evidence="1">
    <location>
        <begin position="8"/>
        <end position="27"/>
    </location>
</feature>
<gene>
    <name evidence="2" type="ORF">H5410_003160</name>
</gene>
<accession>A0A9J6B495</accession>
<feature type="region of interest" description="Disordered" evidence="1">
    <location>
        <begin position="337"/>
        <end position="377"/>
    </location>
</feature>
<feature type="region of interest" description="Disordered" evidence="1">
    <location>
        <begin position="263"/>
        <end position="283"/>
    </location>
</feature>
<dbReference type="Proteomes" id="UP000824120">
    <property type="component" value="Chromosome 1"/>
</dbReference>
<comment type="caution">
    <text evidence="2">The sequence shown here is derived from an EMBL/GenBank/DDBJ whole genome shotgun (WGS) entry which is preliminary data.</text>
</comment>
<dbReference type="AlphaFoldDB" id="A0A9J6B495"/>
<evidence type="ECO:0000313" key="3">
    <source>
        <dbReference type="Proteomes" id="UP000824120"/>
    </source>
</evidence>
<evidence type="ECO:0000256" key="1">
    <source>
        <dbReference type="SAM" id="MobiDB-lite"/>
    </source>
</evidence>
<feature type="compositionally biased region" description="Basic and acidic residues" evidence="1">
    <location>
        <begin position="358"/>
        <end position="377"/>
    </location>
</feature>
<protein>
    <submittedName>
        <fullName evidence="2">Uncharacterized protein</fullName>
    </submittedName>
</protein>
<feature type="region of interest" description="Disordered" evidence="1">
    <location>
        <begin position="84"/>
        <end position="111"/>
    </location>
</feature>
<dbReference type="OrthoDB" id="1324906at2759"/>
<reference evidence="2 3" key="1">
    <citation type="submission" date="2020-09" db="EMBL/GenBank/DDBJ databases">
        <title>De no assembly of potato wild relative species, Solanum commersonii.</title>
        <authorList>
            <person name="Cho K."/>
        </authorList>
    </citation>
    <scope>NUCLEOTIDE SEQUENCE [LARGE SCALE GENOMIC DNA]</scope>
    <source>
        <strain evidence="2">LZ3.2</strain>
        <tissue evidence="2">Leaf</tissue>
    </source>
</reference>